<evidence type="ECO:0000256" key="1">
    <source>
        <dbReference type="SAM" id="MobiDB-lite"/>
    </source>
</evidence>
<evidence type="ECO:0000313" key="2">
    <source>
        <dbReference type="EMBL" id="GMI16648.1"/>
    </source>
</evidence>
<comment type="caution">
    <text evidence="2">The sequence shown here is derived from an EMBL/GenBank/DDBJ whole genome shotgun (WGS) entry which is preliminary data.</text>
</comment>
<dbReference type="EMBL" id="BRXW01000258">
    <property type="protein sequence ID" value="GMI16648.1"/>
    <property type="molecule type" value="Genomic_DNA"/>
</dbReference>
<proteinExistence type="predicted"/>
<protein>
    <submittedName>
        <fullName evidence="2">Uncharacterized protein</fullName>
    </submittedName>
</protein>
<gene>
    <name evidence="2" type="ORF">TrLO_g6296</name>
</gene>
<sequence length="113" mass="12261">MTYLKETLNSPPKIRCTKLKSHPASTTTCRINTMGAGPDRSVSKPSKLLIPLTKESAKVAALLRQKSTSPTSRGNPNPYQGEGFKLSAMAALLPRQAMLRGGMDEEDRHPNAL</sequence>
<accession>A0A9W7FQY5</accession>
<evidence type="ECO:0000313" key="3">
    <source>
        <dbReference type="Proteomes" id="UP001165122"/>
    </source>
</evidence>
<dbReference type="Proteomes" id="UP001165122">
    <property type="component" value="Unassembled WGS sequence"/>
</dbReference>
<keyword evidence="3" id="KW-1185">Reference proteome</keyword>
<feature type="region of interest" description="Disordered" evidence="1">
    <location>
        <begin position="1"/>
        <end position="44"/>
    </location>
</feature>
<organism evidence="2 3">
    <name type="scientific">Triparma laevis f. longispina</name>
    <dbReference type="NCBI Taxonomy" id="1714387"/>
    <lineage>
        <taxon>Eukaryota</taxon>
        <taxon>Sar</taxon>
        <taxon>Stramenopiles</taxon>
        <taxon>Ochrophyta</taxon>
        <taxon>Bolidophyceae</taxon>
        <taxon>Parmales</taxon>
        <taxon>Triparmaceae</taxon>
        <taxon>Triparma</taxon>
    </lineage>
</organism>
<reference evidence="3" key="1">
    <citation type="journal article" date="2023" name="Commun. Biol.">
        <title>Genome analysis of Parmales, the sister group of diatoms, reveals the evolutionary specialization of diatoms from phago-mixotrophs to photoautotrophs.</title>
        <authorList>
            <person name="Ban H."/>
            <person name="Sato S."/>
            <person name="Yoshikawa S."/>
            <person name="Yamada K."/>
            <person name="Nakamura Y."/>
            <person name="Ichinomiya M."/>
            <person name="Sato N."/>
            <person name="Blanc-Mathieu R."/>
            <person name="Endo H."/>
            <person name="Kuwata A."/>
            <person name="Ogata H."/>
        </authorList>
    </citation>
    <scope>NUCLEOTIDE SEQUENCE [LARGE SCALE GENOMIC DNA]</scope>
    <source>
        <strain evidence="3">NIES 3700</strain>
    </source>
</reference>
<name>A0A9W7FQY5_9STRA</name>
<dbReference type="AlphaFoldDB" id="A0A9W7FQY5"/>